<dbReference type="InterPro" id="IPR013655">
    <property type="entry name" value="PAS_fold_3"/>
</dbReference>
<feature type="domain" description="PAC" evidence="3">
    <location>
        <begin position="94"/>
        <end position="145"/>
    </location>
</feature>
<reference evidence="6" key="1">
    <citation type="journal article" date="2020" name="Microbiol. Resour. Announc.">
        <title>Draft Genome Sequences of Thiorhodococcus mannitoliphagus and Thiorhodococcus minor, Purple Sulfur Photosynthetic Bacteria in the Gammaproteobacterial Family Chromatiaceae.</title>
        <authorList>
            <person name="Aviles F.A."/>
            <person name="Meyer T.E."/>
            <person name="Kyndt J.A."/>
        </authorList>
    </citation>
    <scope>NUCLEOTIDE SEQUENCE [LARGE SCALE GENOMIC DNA]</scope>
    <source>
        <strain evidence="6">DSM 18266</strain>
    </source>
</reference>
<dbReference type="InterPro" id="IPR052155">
    <property type="entry name" value="Biofilm_reg_signaling"/>
</dbReference>
<proteinExistence type="predicted"/>
<dbReference type="Proteomes" id="UP000471640">
    <property type="component" value="Unassembled WGS sequence"/>
</dbReference>
<dbReference type="SMART" id="SM00091">
    <property type="entry name" value="PAS"/>
    <property type="match status" value="3"/>
</dbReference>
<evidence type="ECO:0000313" key="6">
    <source>
        <dbReference type="Proteomes" id="UP000471640"/>
    </source>
</evidence>
<dbReference type="PROSITE" id="PS50887">
    <property type="entry name" value="GGDEF"/>
    <property type="match status" value="1"/>
</dbReference>
<comment type="caution">
    <text evidence="5">The sequence shown here is derived from an EMBL/GenBank/DDBJ whole genome shotgun (WGS) entry which is preliminary data.</text>
</comment>
<dbReference type="InterPro" id="IPR035965">
    <property type="entry name" value="PAS-like_dom_sf"/>
</dbReference>
<dbReference type="PROSITE" id="PS50112">
    <property type="entry name" value="PAS"/>
    <property type="match status" value="1"/>
</dbReference>
<dbReference type="PANTHER" id="PTHR44757">
    <property type="entry name" value="DIGUANYLATE CYCLASE DGCP"/>
    <property type="match status" value="1"/>
</dbReference>
<reference evidence="5 6" key="2">
    <citation type="submission" date="2020-02" db="EMBL/GenBank/DDBJ databases">
        <title>Genome sequences of Thiorhodococcus mannitoliphagus and Thiorhodococcus minor, purple sulfur photosynthetic bacteria in the gammaproteobacterial family, Chromatiaceae.</title>
        <authorList>
            <person name="Aviles F.A."/>
            <person name="Meyer T.E."/>
            <person name="Kyndt J.A."/>
        </authorList>
    </citation>
    <scope>NUCLEOTIDE SEQUENCE [LARGE SCALE GENOMIC DNA]</scope>
    <source>
        <strain evidence="5 6">DSM 18266</strain>
    </source>
</reference>
<sequence length="564" mass="63379">MCSDISAPGQATQTSLKSLEALVEAIPCVLYQFRVHADGAWQFCYLSAVVETLFEISVEEAYADHNALTRCILPEDRSAHRASIRQATRNLTLWDHEHRIRTPSGRIKWVRGRAVPRPEPDGGVLWSGTLTDITQHKEKVQQLHRSEARYSAIVEGQTDLVCRFLPDRTLTFVNQAYCDYFGQGRDVLLSQDFIGLVPEGEHPFVGAKIAECNAQHPINIYEHRVRRADGEVRWVQWTDQAILDERGLLVELQSVGRDVTVQRQTEAALRASETRFRQLFNAMDTGFALHELILDDRGQPFDYRFVGVNPAFERLTGLSASAVIGRTIREVLPDIEPVWIETYAQVAMTGMPSNFEHYTKTLDKTFGVHAYCPQVGQFACLFADISERKRLEASLVELATKDDLTGLANRRHFMSRLAEELARLKRHDGHQAALLMLDLDHFKQINDTFGHSQGDVVLRQCATLMRTVLRINDQIGRIGGEEFVILLPDTDPAAARIFAERLRATIEQTPVEQPKGPAIRVTISIGVAELRSQDTSIDDALTRADAALYQAKNSGRNRVSVAQG</sequence>
<evidence type="ECO:0000256" key="1">
    <source>
        <dbReference type="ARBA" id="ARBA00001946"/>
    </source>
</evidence>
<dbReference type="CDD" id="cd01949">
    <property type="entry name" value="GGDEF"/>
    <property type="match status" value="1"/>
</dbReference>
<dbReference type="Pfam" id="PF13188">
    <property type="entry name" value="PAS_8"/>
    <property type="match status" value="1"/>
</dbReference>
<dbReference type="NCBIfam" id="TIGR00229">
    <property type="entry name" value="sensory_box"/>
    <property type="match status" value="3"/>
</dbReference>
<dbReference type="GO" id="GO:0003824">
    <property type="term" value="F:catalytic activity"/>
    <property type="evidence" value="ECO:0007669"/>
    <property type="project" value="UniProtKB-ARBA"/>
</dbReference>
<comment type="cofactor">
    <cofactor evidence="1">
        <name>Mg(2+)</name>
        <dbReference type="ChEBI" id="CHEBI:18420"/>
    </cofactor>
</comment>
<dbReference type="SMART" id="SM00267">
    <property type="entry name" value="GGDEF"/>
    <property type="match status" value="1"/>
</dbReference>
<dbReference type="AlphaFoldDB" id="A0A6P1E5Q2"/>
<keyword evidence="6" id="KW-1185">Reference proteome</keyword>
<evidence type="ECO:0000259" key="3">
    <source>
        <dbReference type="PROSITE" id="PS50113"/>
    </source>
</evidence>
<dbReference type="Pfam" id="PF00990">
    <property type="entry name" value="GGDEF"/>
    <property type="match status" value="1"/>
</dbReference>
<evidence type="ECO:0000259" key="2">
    <source>
        <dbReference type="PROSITE" id="PS50112"/>
    </source>
</evidence>
<dbReference type="InterPro" id="IPR000160">
    <property type="entry name" value="GGDEF_dom"/>
</dbReference>
<dbReference type="SUPFAM" id="SSF55785">
    <property type="entry name" value="PYP-like sensor domain (PAS domain)"/>
    <property type="match status" value="3"/>
</dbReference>
<dbReference type="InterPro" id="IPR043128">
    <property type="entry name" value="Rev_trsase/Diguanyl_cyclase"/>
</dbReference>
<dbReference type="RefSeq" id="WP_164656026.1">
    <property type="nucleotide sequence ID" value="NZ_JAAIJR010000136.1"/>
</dbReference>
<organism evidence="5 6">
    <name type="scientific">Thiorhodococcus mannitoliphagus</name>
    <dbReference type="NCBI Taxonomy" id="329406"/>
    <lineage>
        <taxon>Bacteria</taxon>
        <taxon>Pseudomonadati</taxon>
        <taxon>Pseudomonadota</taxon>
        <taxon>Gammaproteobacteria</taxon>
        <taxon>Chromatiales</taxon>
        <taxon>Chromatiaceae</taxon>
        <taxon>Thiorhodococcus</taxon>
    </lineage>
</organism>
<dbReference type="PROSITE" id="PS50113">
    <property type="entry name" value="PAC"/>
    <property type="match status" value="2"/>
</dbReference>
<dbReference type="InterPro" id="IPR029787">
    <property type="entry name" value="Nucleotide_cyclase"/>
</dbReference>
<feature type="domain" description="GGDEF" evidence="4">
    <location>
        <begin position="430"/>
        <end position="564"/>
    </location>
</feature>
<dbReference type="InterPro" id="IPR000700">
    <property type="entry name" value="PAS-assoc_C"/>
</dbReference>
<protein>
    <submittedName>
        <fullName evidence="5">Diguanylate cyclase</fullName>
    </submittedName>
</protein>
<dbReference type="CDD" id="cd00130">
    <property type="entry name" value="PAS"/>
    <property type="match status" value="3"/>
</dbReference>
<dbReference type="Pfam" id="PF08447">
    <property type="entry name" value="PAS_3"/>
    <property type="match status" value="1"/>
</dbReference>
<dbReference type="NCBIfam" id="TIGR00254">
    <property type="entry name" value="GGDEF"/>
    <property type="match status" value="1"/>
</dbReference>
<dbReference type="EMBL" id="JAAIJR010000136">
    <property type="protein sequence ID" value="NEX22905.1"/>
    <property type="molecule type" value="Genomic_DNA"/>
</dbReference>
<evidence type="ECO:0000259" key="4">
    <source>
        <dbReference type="PROSITE" id="PS50887"/>
    </source>
</evidence>
<dbReference type="FunFam" id="3.30.70.270:FF:000001">
    <property type="entry name" value="Diguanylate cyclase domain protein"/>
    <property type="match status" value="1"/>
</dbReference>
<accession>A0A6P1E5Q2</accession>
<name>A0A6P1E5Q2_9GAMM</name>
<dbReference type="GO" id="GO:0006355">
    <property type="term" value="P:regulation of DNA-templated transcription"/>
    <property type="evidence" value="ECO:0007669"/>
    <property type="project" value="InterPro"/>
</dbReference>
<dbReference type="Gene3D" id="3.30.70.270">
    <property type="match status" value="1"/>
</dbReference>
<gene>
    <name evidence="5" type="ORF">G3480_21810</name>
</gene>
<feature type="domain" description="PAS" evidence="2">
    <location>
        <begin position="272"/>
        <end position="332"/>
    </location>
</feature>
<dbReference type="Pfam" id="PF00989">
    <property type="entry name" value="PAS"/>
    <property type="match status" value="1"/>
</dbReference>
<dbReference type="InterPro" id="IPR000014">
    <property type="entry name" value="PAS"/>
</dbReference>
<dbReference type="SMART" id="SM00086">
    <property type="entry name" value="PAC"/>
    <property type="match status" value="2"/>
</dbReference>
<dbReference type="SUPFAM" id="SSF55073">
    <property type="entry name" value="Nucleotide cyclase"/>
    <property type="match status" value="1"/>
</dbReference>
<evidence type="ECO:0000313" key="5">
    <source>
        <dbReference type="EMBL" id="NEX22905.1"/>
    </source>
</evidence>
<feature type="domain" description="PAC" evidence="3">
    <location>
        <begin position="219"/>
        <end position="271"/>
    </location>
</feature>
<dbReference type="PANTHER" id="PTHR44757:SF2">
    <property type="entry name" value="BIOFILM ARCHITECTURE MAINTENANCE PROTEIN MBAA"/>
    <property type="match status" value="1"/>
</dbReference>
<dbReference type="InterPro" id="IPR001610">
    <property type="entry name" value="PAC"/>
</dbReference>
<dbReference type="InterPro" id="IPR013767">
    <property type="entry name" value="PAS_fold"/>
</dbReference>
<dbReference type="Gene3D" id="3.30.450.20">
    <property type="entry name" value="PAS domain"/>
    <property type="match status" value="3"/>
</dbReference>